<dbReference type="EMBL" id="LXIE01000001">
    <property type="protein sequence ID" value="OAD92542.1"/>
    <property type="molecule type" value="Genomic_DNA"/>
</dbReference>
<dbReference type="AlphaFoldDB" id="A0A1A9LIL9"/>
<dbReference type="OrthoDB" id="1144137at2"/>
<organism evidence="2 3">
    <name type="scientific">Aequorivita soesokkakensis</name>
    <dbReference type="NCBI Taxonomy" id="1385699"/>
    <lineage>
        <taxon>Bacteria</taxon>
        <taxon>Pseudomonadati</taxon>
        <taxon>Bacteroidota</taxon>
        <taxon>Flavobacteriia</taxon>
        <taxon>Flavobacteriales</taxon>
        <taxon>Flavobacteriaceae</taxon>
        <taxon>Aequorivita</taxon>
    </lineage>
</organism>
<comment type="caution">
    <text evidence="2">The sequence shown here is derived from an EMBL/GenBank/DDBJ whole genome shotgun (WGS) entry which is preliminary data.</text>
</comment>
<accession>A0A1A9LIL9</accession>
<keyword evidence="1" id="KW-0732">Signal</keyword>
<dbReference type="STRING" id="1385699.A7A78_01140"/>
<dbReference type="RefSeq" id="WP_068760405.1">
    <property type="nucleotide sequence ID" value="NZ_LXIE01000001.1"/>
</dbReference>
<evidence type="ECO:0000256" key="1">
    <source>
        <dbReference type="SAM" id="SignalP"/>
    </source>
</evidence>
<evidence type="ECO:0000313" key="2">
    <source>
        <dbReference type="EMBL" id="OAD92542.1"/>
    </source>
</evidence>
<proteinExistence type="predicted"/>
<reference evidence="2 3" key="1">
    <citation type="submission" date="2016-05" db="EMBL/GenBank/DDBJ databases">
        <title>Genome sequencing of Vitellibacter soesokkakensis RSSK-12.</title>
        <authorList>
            <person name="Thevarajoo S."/>
            <person name="Selvaratnam C."/>
            <person name="Goh K.M."/>
            <person name="Chan K.-G."/>
            <person name="Chong C.S."/>
        </authorList>
    </citation>
    <scope>NUCLEOTIDE SEQUENCE [LARGE SCALE GENOMIC DNA]</scope>
    <source>
        <strain evidence="2 3">RSSK-12</strain>
    </source>
</reference>
<gene>
    <name evidence="2" type="ORF">A7A78_01140</name>
</gene>
<evidence type="ECO:0000313" key="3">
    <source>
        <dbReference type="Proteomes" id="UP000077552"/>
    </source>
</evidence>
<sequence length="175" mass="19412">MKKVLMIFALAAFTTAFAQENKNEKTETVVTKTSVKDSKGTDVATKEVTKSEKQVVALNSNDANQTNQEVVPTPVQVNTDVNYSNDGRNYTFQTAPVGYKMMTSDAGAVKDYAIVRPSSQKGYYIMSQDGNSSFGYFNQNGDFVVERYDAASDAIISTVYQLQVKETKMMKKDKM</sequence>
<dbReference type="Proteomes" id="UP000077552">
    <property type="component" value="Unassembled WGS sequence"/>
</dbReference>
<keyword evidence="3" id="KW-1185">Reference proteome</keyword>
<protein>
    <submittedName>
        <fullName evidence="2">Uncharacterized protein</fullName>
    </submittedName>
</protein>
<name>A0A1A9LIL9_9FLAO</name>
<feature type="chain" id="PRO_5008392343" evidence="1">
    <location>
        <begin position="19"/>
        <end position="175"/>
    </location>
</feature>
<feature type="signal peptide" evidence="1">
    <location>
        <begin position="1"/>
        <end position="18"/>
    </location>
</feature>